<evidence type="ECO:0000313" key="3">
    <source>
        <dbReference type="Proteomes" id="UP000230859"/>
    </source>
</evidence>
<dbReference type="EMBL" id="PCVY01000050">
    <property type="protein sequence ID" value="PIQ86105.1"/>
    <property type="molecule type" value="Genomic_DNA"/>
</dbReference>
<dbReference type="Proteomes" id="UP000230859">
    <property type="component" value="Unassembled WGS sequence"/>
</dbReference>
<comment type="caution">
    <text evidence="2">The sequence shown here is derived from an EMBL/GenBank/DDBJ whole genome shotgun (WGS) entry which is preliminary data.</text>
</comment>
<dbReference type="Pfam" id="PF01841">
    <property type="entry name" value="Transglut_core"/>
    <property type="match status" value="1"/>
</dbReference>
<dbReference type="InterPro" id="IPR002931">
    <property type="entry name" value="Transglutaminase-like"/>
</dbReference>
<reference evidence="2 3" key="1">
    <citation type="submission" date="2017-09" db="EMBL/GenBank/DDBJ databases">
        <title>Depth-based differentiation of microbial function through sediment-hosted aquifers and enrichment of novel symbionts in the deep terrestrial subsurface.</title>
        <authorList>
            <person name="Probst A.J."/>
            <person name="Ladd B."/>
            <person name="Jarett J.K."/>
            <person name="Geller-Mcgrath D.E."/>
            <person name="Sieber C.M."/>
            <person name="Emerson J.B."/>
            <person name="Anantharaman K."/>
            <person name="Thomas B.C."/>
            <person name="Malmstrom R."/>
            <person name="Stieglmeier M."/>
            <person name="Klingl A."/>
            <person name="Woyke T."/>
            <person name="Ryan C.M."/>
            <person name="Banfield J.F."/>
        </authorList>
    </citation>
    <scope>NUCLEOTIDE SEQUENCE [LARGE SCALE GENOMIC DNA]</scope>
    <source>
        <strain evidence="2">CG11_big_fil_rev_8_21_14_0_20_45_26</strain>
    </source>
</reference>
<dbReference type="SUPFAM" id="SSF54001">
    <property type="entry name" value="Cysteine proteinases"/>
    <property type="match status" value="1"/>
</dbReference>
<dbReference type="SMART" id="SM00460">
    <property type="entry name" value="TGc"/>
    <property type="match status" value="1"/>
</dbReference>
<dbReference type="PANTHER" id="PTHR38339">
    <property type="entry name" value="TRANSGLUTAMINASE DOMAIN PROTEIN"/>
    <property type="match status" value="1"/>
</dbReference>
<proteinExistence type="predicted"/>
<protein>
    <recommendedName>
        <fullName evidence="1">Transglutaminase-like domain-containing protein</fullName>
    </recommendedName>
</protein>
<gene>
    <name evidence="2" type="ORF">COV74_05970</name>
</gene>
<dbReference type="Gene3D" id="3.10.620.30">
    <property type="match status" value="1"/>
</dbReference>
<sequence>MKLLGLTEGRKTDMTKKMALSLGAVVLTASVYFINPLQANNLFPSQREFKIVYKASLDEFPANADDIKIWMPLASSRDGQIILERKIQTSEPYQITRDPVHGNEMAYFELKQPFPESLDLEVIYETAIARNRFEEENSVKNSNQYLAPSTLMVVNDTVRERTSEAVSGKETWMEKARGIYENVIGSMKYDKTVPGWGRGDTIRACLLGTGNCTDFHSLFISMAHAAEIPARFKIGLTVPANEQGTITGYHCWAEFFAEGKGWQPVDASEAWKHPERKEAYFGNFDTNKFLISVGRDINLAPKQAGPPVNFFFYPYVEVDGNEWNGVKTAFEFKNLRNNKMSLRGAK</sequence>
<evidence type="ECO:0000313" key="2">
    <source>
        <dbReference type="EMBL" id="PIQ86105.1"/>
    </source>
</evidence>
<name>A0A2H0LRJ6_9BACT</name>
<organism evidence="2 3">
    <name type="scientific">Candidatus Abzuiibacterium crystallinum</name>
    <dbReference type="NCBI Taxonomy" id="1974748"/>
    <lineage>
        <taxon>Bacteria</taxon>
        <taxon>Pseudomonadati</taxon>
        <taxon>Candidatus Omnitrophota</taxon>
        <taxon>Candidatus Abzuiibacterium</taxon>
    </lineage>
</organism>
<feature type="domain" description="Transglutaminase-like" evidence="1">
    <location>
        <begin position="204"/>
        <end position="269"/>
    </location>
</feature>
<dbReference type="AlphaFoldDB" id="A0A2H0LRJ6"/>
<accession>A0A2H0LRJ6</accession>
<dbReference type="InterPro" id="IPR038765">
    <property type="entry name" value="Papain-like_cys_pep_sf"/>
</dbReference>
<evidence type="ECO:0000259" key="1">
    <source>
        <dbReference type="SMART" id="SM00460"/>
    </source>
</evidence>
<dbReference type="PANTHER" id="PTHR38339:SF1">
    <property type="entry name" value="TRANSGLUTAMINASE-LIKE DOMAIN-CONTAINING PROTEIN"/>
    <property type="match status" value="1"/>
</dbReference>